<feature type="region of interest" description="Disordered" evidence="1">
    <location>
        <begin position="284"/>
        <end position="348"/>
    </location>
</feature>
<dbReference type="NCBIfam" id="TIGR03764">
    <property type="entry name" value="ICE_PFGI_1_parB"/>
    <property type="match status" value="1"/>
</dbReference>
<feature type="region of interest" description="Disordered" evidence="1">
    <location>
        <begin position="1"/>
        <end position="50"/>
    </location>
</feature>
<dbReference type="InterPro" id="IPR022304">
    <property type="entry name" value="ICE_PFGI_1_ParB"/>
</dbReference>
<feature type="compositionally biased region" description="Polar residues" evidence="1">
    <location>
        <begin position="1"/>
        <end position="16"/>
    </location>
</feature>
<gene>
    <name evidence="2" type="ORF">DIZ78_03975</name>
</gene>
<dbReference type="EMBL" id="QFXE01000005">
    <property type="protein sequence ID" value="RDH87717.1"/>
    <property type="molecule type" value="Genomic_DNA"/>
</dbReference>
<evidence type="ECO:0000313" key="2">
    <source>
        <dbReference type="EMBL" id="RDH87717.1"/>
    </source>
</evidence>
<organism evidence="2 3">
    <name type="scientific">endosymbiont of Escarpia spicata</name>
    <dbReference type="NCBI Taxonomy" id="2200908"/>
    <lineage>
        <taxon>Bacteria</taxon>
        <taxon>Pseudomonadati</taxon>
        <taxon>Pseudomonadota</taxon>
        <taxon>Gammaproteobacteria</taxon>
        <taxon>sulfur-oxidizing symbionts</taxon>
    </lineage>
</organism>
<name>A0A370DSM3_9GAMM</name>
<dbReference type="InterPro" id="IPR036086">
    <property type="entry name" value="ParB/Sulfiredoxin_sf"/>
</dbReference>
<dbReference type="GO" id="GO:0005694">
    <property type="term" value="C:chromosome"/>
    <property type="evidence" value="ECO:0007669"/>
    <property type="project" value="TreeGrafter"/>
</dbReference>
<accession>A0A370DSM3</accession>
<feature type="compositionally biased region" description="Basic and acidic residues" evidence="1">
    <location>
        <begin position="39"/>
        <end position="50"/>
    </location>
</feature>
<evidence type="ECO:0000256" key="1">
    <source>
        <dbReference type="SAM" id="MobiDB-lite"/>
    </source>
</evidence>
<dbReference type="AlphaFoldDB" id="A0A370DSM3"/>
<reference evidence="2 3" key="1">
    <citation type="journal article" date="2018" name="ISME J.">
        <title>Endosymbiont genomes yield clues of tubeworm success.</title>
        <authorList>
            <person name="Li Y."/>
            <person name="Liles M.R."/>
            <person name="Halanych K.M."/>
        </authorList>
    </citation>
    <scope>NUCLEOTIDE SEQUENCE [LARGE SCALE GENOMIC DNA]</scope>
    <source>
        <strain evidence="2">A1462</strain>
    </source>
</reference>
<dbReference type="PANTHER" id="PTHR33375:SF1">
    <property type="entry name" value="CHROMOSOME-PARTITIONING PROTEIN PARB-RELATED"/>
    <property type="match status" value="1"/>
</dbReference>
<protein>
    <submittedName>
        <fullName evidence="2">Chromosome partitioning protein ParB</fullName>
    </submittedName>
</protein>
<dbReference type="PANTHER" id="PTHR33375">
    <property type="entry name" value="CHROMOSOME-PARTITIONING PROTEIN PARB-RELATED"/>
    <property type="match status" value="1"/>
</dbReference>
<evidence type="ECO:0000313" key="3">
    <source>
        <dbReference type="Proteomes" id="UP000254771"/>
    </source>
</evidence>
<proteinExistence type="predicted"/>
<sequence>MAGKTTTPSANSSVSQPVEAITNPAPQTIDISRIQPYEHNPRHGRNPEYDRIRDSIRNTGLDQPLVVTQRPDAMDFIVHAGGNTRLIILKELFAETGDPRFAAVPCLLKAWCCESDVLLAHLRENDLRGGLTFIDKARAVCEAQKLLAEELSLDVVSQRRLETELRRAGYRITQARISQMLYTVHRLLPVIPIALEGGLGRPHVERIRRLERAAQKIWQDRCSESAEDFEEVFTTLCKRYDGPDWDTDVLRSALETEIAAALDVSIHTVRVMLDAEMAGRELVIPEAEVKPDEESLEPECATDESFDADQDDGRSRISSSDRTSADELPPELPDQSNPGSAPDTGLLDDDVKETSKFETELPNIPNDTGPSDLKSLRGRAWTLAARLAQRNGMADLVEAVSGKGLGFVLRDVPDPTLADQLDEDSLSQLTMLWWQLAACAEMTFAPLEAMLPLLPDESILRRALETEDADLLFSSIWTLDPGHTGYRLWRPLDDRDWRDLLALMDTYRRIRRIAADTGVSVWE</sequence>
<dbReference type="Proteomes" id="UP000254771">
    <property type="component" value="Unassembled WGS sequence"/>
</dbReference>
<feature type="compositionally biased region" description="Acidic residues" evidence="1">
    <location>
        <begin position="294"/>
        <end position="310"/>
    </location>
</feature>
<keyword evidence="3" id="KW-1185">Reference proteome</keyword>
<comment type="caution">
    <text evidence="2">The sequence shown here is derived from an EMBL/GenBank/DDBJ whole genome shotgun (WGS) entry which is preliminary data.</text>
</comment>
<dbReference type="InterPro" id="IPR050336">
    <property type="entry name" value="Chromosome_partition/occlusion"/>
</dbReference>
<dbReference type="GO" id="GO:0007059">
    <property type="term" value="P:chromosome segregation"/>
    <property type="evidence" value="ECO:0007669"/>
    <property type="project" value="TreeGrafter"/>
</dbReference>
<dbReference type="SUPFAM" id="SSF110849">
    <property type="entry name" value="ParB/Sulfiredoxin"/>
    <property type="match status" value="1"/>
</dbReference>
<dbReference type="Gene3D" id="3.90.1530.10">
    <property type="entry name" value="Conserved hypothetical protein from pyrococcus furiosus pfu- 392566-001, ParB domain"/>
    <property type="match status" value="1"/>
</dbReference>